<sequence>MAYKHKKHWLCLIAPQHPKNPITRMHAPPTSNTMAADYNSPMTSKFELAAPILVTAPFNILITAP</sequence>
<keyword evidence="2" id="KW-1185">Reference proteome</keyword>
<dbReference type="EMBL" id="JAIWYP010000001">
    <property type="protein sequence ID" value="KAH3891714.1"/>
    <property type="molecule type" value="Genomic_DNA"/>
</dbReference>
<evidence type="ECO:0000313" key="2">
    <source>
        <dbReference type="Proteomes" id="UP000828390"/>
    </source>
</evidence>
<evidence type="ECO:0000313" key="1">
    <source>
        <dbReference type="EMBL" id="KAH3891714.1"/>
    </source>
</evidence>
<protein>
    <submittedName>
        <fullName evidence="1">Uncharacterized protein</fullName>
    </submittedName>
</protein>
<gene>
    <name evidence="1" type="ORF">DPMN_015820</name>
</gene>
<name>A0A9D4NDD0_DREPO</name>
<dbReference type="Proteomes" id="UP000828390">
    <property type="component" value="Unassembled WGS sequence"/>
</dbReference>
<proteinExistence type="predicted"/>
<dbReference type="AlphaFoldDB" id="A0A9D4NDD0"/>
<organism evidence="1 2">
    <name type="scientific">Dreissena polymorpha</name>
    <name type="common">Zebra mussel</name>
    <name type="synonym">Mytilus polymorpha</name>
    <dbReference type="NCBI Taxonomy" id="45954"/>
    <lineage>
        <taxon>Eukaryota</taxon>
        <taxon>Metazoa</taxon>
        <taxon>Spiralia</taxon>
        <taxon>Lophotrochozoa</taxon>
        <taxon>Mollusca</taxon>
        <taxon>Bivalvia</taxon>
        <taxon>Autobranchia</taxon>
        <taxon>Heteroconchia</taxon>
        <taxon>Euheterodonta</taxon>
        <taxon>Imparidentia</taxon>
        <taxon>Neoheterodontei</taxon>
        <taxon>Myida</taxon>
        <taxon>Dreissenoidea</taxon>
        <taxon>Dreissenidae</taxon>
        <taxon>Dreissena</taxon>
    </lineage>
</organism>
<accession>A0A9D4NDD0</accession>
<comment type="caution">
    <text evidence="1">The sequence shown here is derived from an EMBL/GenBank/DDBJ whole genome shotgun (WGS) entry which is preliminary data.</text>
</comment>
<reference evidence="1" key="2">
    <citation type="submission" date="2020-11" db="EMBL/GenBank/DDBJ databases">
        <authorList>
            <person name="McCartney M.A."/>
            <person name="Auch B."/>
            <person name="Kono T."/>
            <person name="Mallez S."/>
            <person name="Becker A."/>
            <person name="Gohl D.M."/>
            <person name="Silverstein K.A.T."/>
            <person name="Koren S."/>
            <person name="Bechman K.B."/>
            <person name="Herman A."/>
            <person name="Abrahante J.E."/>
            <person name="Garbe J."/>
        </authorList>
    </citation>
    <scope>NUCLEOTIDE SEQUENCE</scope>
    <source>
        <strain evidence="1">Duluth1</strain>
        <tissue evidence="1">Whole animal</tissue>
    </source>
</reference>
<reference evidence="1" key="1">
    <citation type="journal article" date="2019" name="bioRxiv">
        <title>The Genome of the Zebra Mussel, Dreissena polymorpha: A Resource for Invasive Species Research.</title>
        <authorList>
            <person name="McCartney M.A."/>
            <person name="Auch B."/>
            <person name="Kono T."/>
            <person name="Mallez S."/>
            <person name="Zhang Y."/>
            <person name="Obille A."/>
            <person name="Becker A."/>
            <person name="Abrahante J.E."/>
            <person name="Garbe J."/>
            <person name="Badalamenti J.P."/>
            <person name="Herman A."/>
            <person name="Mangelson H."/>
            <person name="Liachko I."/>
            <person name="Sullivan S."/>
            <person name="Sone E.D."/>
            <person name="Koren S."/>
            <person name="Silverstein K.A.T."/>
            <person name="Beckman K.B."/>
            <person name="Gohl D.M."/>
        </authorList>
    </citation>
    <scope>NUCLEOTIDE SEQUENCE</scope>
    <source>
        <strain evidence="1">Duluth1</strain>
        <tissue evidence="1">Whole animal</tissue>
    </source>
</reference>